<keyword evidence="7" id="KW-1185">Reference proteome</keyword>
<dbReference type="GO" id="GO:0051056">
    <property type="term" value="P:regulation of small GTPase mediated signal transduction"/>
    <property type="evidence" value="ECO:0007669"/>
    <property type="project" value="InterPro"/>
</dbReference>
<dbReference type="PANTHER" id="PTHR15711">
    <property type="entry name" value="RAP GTPASE-ACTIVATING PROTEIN"/>
    <property type="match status" value="1"/>
</dbReference>
<dbReference type="GO" id="GO:0005096">
    <property type="term" value="F:GTPase activator activity"/>
    <property type="evidence" value="ECO:0007669"/>
    <property type="project" value="UniProtKB-KW"/>
</dbReference>
<keyword evidence="1" id="KW-0343">GTPase activation</keyword>
<feature type="domain" description="CNH" evidence="6">
    <location>
        <begin position="552"/>
        <end position="852"/>
    </location>
</feature>
<dbReference type="InterPro" id="IPR001180">
    <property type="entry name" value="CNH_dom"/>
</dbReference>
<protein>
    <recommendedName>
        <fullName evidence="3">GTPase-activating Rap/Ran-GAP domain-like protein 3</fullName>
    </recommendedName>
</protein>
<dbReference type="AlphaFoldDB" id="A0A6P4ZQ73"/>
<evidence type="ECO:0000256" key="1">
    <source>
        <dbReference type="ARBA" id="ARBA00022468"/>
    </source>
</evidence>
<dbReference type="Gene3D" id="3.40.50.11210">
    <property type="entry name" value="Rap/Ran-GAP"/>
    <property type="match status" value="1"/>
</dbReference>
<gene>
    <name evidence="8" type="primary">LOC109484500</name>
</gene>
<accession>A0A6P4ZQ73</accession>
<evidence type="ECO:0000259" key="6">
    <source>
        <dbReference type="PROSITE" id="PS50219"/>
    </source>
</evidence>
<dbReference type="KEGG" id="bbel:109484500"/>
<dbReference type="PANTHER" id="PTHR15711:SF62">
    <property type="entry name" value="GTPASE-ACTIVATING RAP_RAN-GAP DOMAIN-LIKE PROTEIN 3"/>
    <property type="match status" value="1"/>
</dbReference>
<evidence type="ECO:0000256" key="2">
    <source>
        <dbReference type="ARBA" id="ARBA00060925"/>
    </source>
</evidence>
<dbReference type="PROSITE" id="PS50085">
    <property type="entry name" value="RAPGAP"/>
    <property type="match status" value="1"/>
</dbReference>
<evidence type="ECO:0000259" key="5">
    <source>
        <dbReference type="PROSITE" id="PS50085"/>
    </source>
</evidence>
<dbReference type="Proteomes" id="UP000515135">
    <property type="component" value="Unplaced"/>
</dbReference>
<dbReference type="SUPFAM" id="SSF111347">
    <property type="entry name" value="Rap/Ran-GAP"/>
    <property type="match status" value="1"/>
</dbReference>
<comment type="similarity">
    <text evidence="2">Belongs to the GARNL3 family.</text>
</comment>
<evidence type="ECO:0000256" key="3">
    <source>
        <dbReference type="ARBA" id="ARBA00069072"/>
    </source>
</evidence>
<dbReference type="FunFam" id="3.40.50.11210:FF:000006">
    <property type="entry name" value="GTPase-activating Rap/Ran-GAP domain-like protein 3 isoform X1"/>
    <property type="match status" value="1"/>
</dbReference>
<dbReference type="GeneID" id="109484500"/>
<feature type="compositionally biased region" description="Basic and acidic residues" evidence="4">
    <location>
        <begin position="38"/>
        <end position="57"/>
    </location>
</feature>
<feature type="domain" description="Rap-GAP" evidence="5">
    <location>
        <begin position="248"/>
        <end position="467"/>
    </location>
</feature>
<evidence type="ECO:0000313" key="7">
    <source>
        <dbReference type="Proteomes" id="UP000515135"/>
    </source>
</evidence>
<feature type="compositionally biased region" description="Low complexity" evidence="4">
    <location>
        <begin position="870"/>
        <end position="883"/>
    </location>
</feature>
<name>A0A6P4ZQ73_BRABE</name>
<dbReference type="RefSeq" id="XP_019643345.1">
    <property type="nucleotide sequence ID" value="XM_019787786.1"/>
</dbReference>
<reference evidence="8" key="1">
    <citation type="submission" date="2025-08" db="UniProtKB">
        <authorList>
            <consortium name="RefSeq"/>
        </authorList>
    </citation>
    <scope>IDENTIFICATION</scope>
    <source>
        <tissue evidence="8">Gonad</tissue>
    </source>
</reference>
<dbReference type="InterPro" id="IPR035974">
    <property type="entry name" value="Rap/Ran-GAP_sf"/>
</dbReference>
<feature type="region of interest" description="Disordered" evidence="4">
    <location>
        <begin position="948"/>
        <end position="1031"/>
    </location>
</feature>
<dbReference type="SMART" id="SM00036">
    <property type="entry name" value="CNH"/>
    <property type="match status" value="1"/>
</dbReference>
<sequence>MLPLIRKYSPLFGGSLVDLSQVEEERKAPVEPSGLRRVKTERGKPKEGRPRKKEPLRATKSHPIGKPVPQTHFVPPAVYLQDYEESCQNSDSRRGAFSRKHYGSVELLISCTADGAVQGAGRFRVENGENNEALSGGTGSSNIALLENPECQTRWYFKYFLGKVHQNYVGLDEDRSPFFLSVVLTDANNHNVPQYRAILWRKTGTQKLCLPHNPSKPLSIKSILSSFSLDKMERGPKEILSAEIQKDLLQLEEQEGAVNFKFGVLYAKSGQTTDDEMFSNECGSDNFDNFVQILGEDITLKGWDRYRGGLDTKNNTTGIKSVYTVYQGHEIMFHVSTALPYSKDNRQQVERKRHIGNDIVCIVFQEMEGDEDETPSFKPSMLKSHFTHIFALVTFDRRDESYRLTVFSEESVPLFYPPLPSPPVFKDSQEFREFLLVKLINGEKAALNTPAFAEKRQRTMDMLIKNLHQEYMQEISKSPLNLRSLSEVIPETVTSIKTKKKEEARQAEFLRVGQELKLNTIVKGDAPTSMATTGLLSKREPWEPQVLHYDFPHQVLCGDSWGESLVVSTEAGCFLIQEEATPRLLFDKSVPIKQLSVVEHHGLLLFRAEKGKECRVHVFRLSDFEGGYNEALVRTKADCKDHRLERTKGCHLYALSRPGGSFLRMVVAIKNKLLLLTWKHSVAWTAWNPSADTDTVEGFNYIRELTINDVPSVVTLIDGGRQDNMICVGYKHQFDIVNEKNGNTYRLHQVEGNKVELTDAIDVYEDGEPKVLLCYNHVCQLKSLSDAEETTGTTNGFEFGWNSEPHGVVCAFPYILAFTPDAIEIRLLVNGNLVHSMPMPMLLLVTSKFDLYFVSAKDPISSCKDNNNGSTSPTISFSPPTTPTTGKVDLPWGKAPVTKYCVYQIPLSSLVGHATDRACVKHGPVPTMMSPLVRIDDTVVRNRRELFSYGPGPQKAQHHGQHHPHRHPGVGVAPTVDKASPATPTPPGRFLSRPNRLESCSSEPDPSVTFSPPPSPFRFSSVDQEEDIDLK</sequence>
<dbReference type="PROSITE" id="PS50219">
    <property type="entry name" value="CNH"/>
    <property type="match status" value="1"/>
</dbReference>
<feature type="region of interest" description="Disordered" evidence="4">
    <location>
        <begin position="22"/>
        <end position="68"/>
    </location>
</feature>
<feature type="compositionally biased region" description="Basic residues" evidence="4">
    <location>
        <begin position="956"/>
        <end position="968"/>
    </location>
</feature>
<organism evidence="7 8">
    <name type="scientific">Branchiostoma belcheri</name>
    <name type="common">Amphioxus</name>
    <dbReference type="NCBI Taxonomy" id="7741"/>
    <lineage>
        <taxon>Eukaryota</taxon>
        <taxon>Metazoa</taxon>
        <taxon>Chordata</taxon>
        <taxon>Cephalochordata</taxon>
        <taxon>Leptocardii</taxon>
        <taxon>Amphioxiformes</taxon>
        <taxon>Branchiostomatidae</taxon>
        <taxon>Branchiostoma</taxon>
    </lineage>
</organism>
<dbReference type="InterPro" id="IPR050989">
    <property type="entry name" value="Rap1_Ran_GAP"/>
</dbReference>
<dbReference type="InterPro" id="IPR000331">
    <property type="entry name" value="Rap/Ran_GAP_dom"/>
</dbReference>
<dbReference type="OrthoDB" id="2499658at2759"/>
<feature type="region of interest" description="Disordered" evidence="4">
    <location>
        <begin position="864"/>
        <end position="883"/>
    </location>
</feature>
<dbReference type="Pfam" id="PF00780">
    <property type="entry name" value="CNH"/>
    <property type="match status" value="1"/>
</dbReference>
<dbReference type="Pfam" id="PF02145">
    <property type="entry name" value="Rap_GAP"/>
    <property type="match status" value="1"/>
</dbReference>
<evidence type="ECO:0000256" key="4">
    <source>
        <dbReference type="SAM" id="MobiDB-lite"/>
    </source>
</evidence>
<proteinExistence type="inferred from homology"/>
<evidence type="ECO:0000313" key="8">
    <source>
        <dbReference type="RefSeq" id="XP_019643345.1"/>
    </source>
</evidence>